<evidence type="ECO:0000256" key="5">
    <source>
        <dbReference type="ARBA" id="ARBA00022989"/>
    </source>
</evidence>
<evidence type="ECO:0000256" key="3">
    <source>
        <dbReference type="ARBA" id="ARBA00022475"/>
    </source>
</evidence>
<evidence type="ECO:0000256" key="1">
    <source>
        <dbReference type="ARBA" id="ARBA00004651"/>
    </source>
</evidence>
<dbReference type="Gene3D" id="1.20.1740.10">
    <property type="entry name" value="Amino acid/polyamine transporter I"/>
    <property type="match status" value="1"/>
</dbReference>
<feature type="transmembrane region" description="Helical" evidence="7">
    <location>
        <begin position="240"/>
        <end position="263"/>
    </location>
</feature>
<feature type="transmembrane region" description="Helical" evidence="7">
    <location>
        <begin position="351"/>
        <end position="374"/>
    </location>
</feature>
<dbReference type="NCBIfam" id="TIGR00835">
    <property type="entry name" value="agcS"/>
    <property type="match status" value="1"/>
</dbReference>
<dbReference type="AlphaFoldDB" id="A0A381S6E9"/>
<accession>A0A381S6E9</accession>
<feature type="non-terminal residue" evidence="8">
    <location>
        <position position="414"/>
    </location>
</feature>
<feature type="transmembrane region" description="Helical" evidence="7">
    <location>
        <begin position="12"/>
        <end position="35"/>
    </location>
</feature>
<dbReference type="PANTHER" id="PTHR30330:SF3">
    <property type="entry name" value="TRANSCRIPTIONAL REGULATOR, LRP FAMILY"/>
    <property type="match status" value="1"/>
</dbReference>
<dbReference type="GO" id="GO:0005886">
    <property type="term" value="C:plasma membrane"/>
    <property type="evidence" value="ECO:0007669"/>
    <property type="project" value="UniProtKB-SubCell"/>
</dbReference>
<gene>
    <name evidence="8" type="ORF">METZ01_LOCUS52526</name>
</gene>
<feature type="transmembrane region" description="Helical" evidence="7">
    <location>
        <begin position="144"/>
        <end position="167"/>
    </location>
</feature>
<sequence length="414" mass="43431">MLETIEQSNTWLNGYVWGMPMLILLMGTGVVLTVLTRAVQFRYLGFALKEVLGKLTERTTGTGDVSPFQAVSTALASTVGTGNIAGVATALTLGGPGALFWLWLSGLLGMCTKFAEIVIALHYREPDATGTMRGGAMYTLRKGLGLPWLGGVFALLTSMAAFGIGNMVQANSVADSLQSSFGVDERITGIVLVALTAAVILGGIQRIGQVTQVLVPFMSLLYLGGGLLILLLHYADLPGAVALVFESAFNGAAATGGFAGATVRAGMQRGIARGLFSNEAGLGSAPMVHAAAKTDHPVRQGLYGIFEVFVDTVLVCTITGLAILVTDTWQIEGMTGAALSGEAFRSGLPGIFGNIIVTSSIMLFAFSTVIGWSYYGETGIVYLFGAKVALPYRILWLVFIYLGATGSLELIWSV</sequence>
<evidence type="ECO:0000256" key="7">
    <source>
        <dbReference type="SAM" id="Phobius"/>
    </source>
</evidence>
<evidence type="ECO:0000313" key="8">
    <source>
        <dbReference type="EMBL" id="SUZ99672.1"/>
    </source>
</evidence>
<proteinExistence type="predicted"/>
<keyword evidence="5 7" id="KW-1133">Transmembrane helix</keyword>
<evidence type="ECO:0000256" key="2">
    <source>
        <dbReference type="ARBA" id="ARBA00022448"/>
    </source>
</evidence>
<dbReference type="PRINTS" id="PR00175">
    <property type="entry name" value="NAALASMPORT"/>
</dbReference>
<feature type="transmembrane region" description="Helical" evidence="7">
    <location>
        <begin position="100"/>
        <end position="123"/>
    </location>
</feature>
<evidence type="ECO:0000256" key="6">
    <source>
        <dbReference type="ARBA" id="ARBA00023136"/>
    </source>
</evidence>
<dbReference type="EMBL" id="UINC01002726">
    <property type="protein sequence ID" value="SUZ99672.1"/>
    <property type="molecule type" value="Genomic_DNA"/>
</dbReference>
<name>A0A381S6E9_9ZZZZ</name>
<protein>
    <recommendedName>
        <fullName evidence="9">Amino acid carrier protein</fullName>
    </recommendedName>
</protein>
<keyword evidence="2" id="KW-0813">Transport</keyword>
<keyword evidence="3" id="KW-1003">Cell membrane</keyword>
<dbReference type="Pfam" id="PF01235">
    <property type="entry name" value="Na_Ala_symp"/>
    <property type="match status" value="1"/>
</dbReference>
<organism evidence="8">
    <name type="scientific">marine metagenome</name>
    <dbReference type="NCBI Taxonomy" id="408172"/>
    <lineage>
        <taxon>unclassified sequences</taxon>
        <taxon>metagenomes</taxon>
        <taxon>ecological metagenomes</taxon>
    </lineage>
</organism>
<feature type="transmembrane region" description="Helical" evidence="7">
    <location>
        <begin position="213"/>
        <end position="234"/>
    </location>
</feature>
<keyword evidence="4 7" id="KW-0812">Transmembrane</keyword>
<dbReference type="GO" id="GO:0005283">
    <property type="term" value="F:amino acid:sodium symporter activity"/>
    <property type="evidence" value="ECO:0007669"/>
    <property type="project" value="InterPro"/>
</dbReference>
<feature type="transmembrane region" description="Helical" evidence="7">
    <location>
        <begin position="187"/>
        <end position="204"/>
    </location>
</feature>
<keyword evidence="6 7" id="KW-0472">Membrane</keyword>
<comment type="subcellular location">
    <subcellularLocation>
        <location evidence="1">Cell membrane</location>
        <topology evidence="1">Multi-pass membrane protein</topology>
    </subcellularLocation>
</comment>
<dbReference type="PANTHER" id="PTHR30330">
    <property type="entry name" value="AGSS FAMILY TRANSPORTER, SODIUM-ALANINE"/>
    <property type="match status" value="1"/>
</dbReference>
<evidence type="ECO:0000256" key="4">
    <source>
        <dbReference type="ARBA" id="ARBA00022692"/>
    </source>
</evidence>
<reference evidence="8" key="1">
    <citation type="submission" date="2018-05" db="EMBL/GenBank/DDBJ databases">
        <authorList>
            <person name="Lanie J.A."/>
            <person name="Ng W.-L."/>
            <person name="Kazmierczak K.M."/>
            <person name="Andrzejewski T.M."/>
            <person name="Davidsen T.M."/>
            <person name="Wayne K.J."/>
            <person name="Tettelin H."/>
            <person name="Glass J.I."/>
            <person name="Rusch D."/>
            <person name="Podicherti R."/>
            <person name="Tsui H.-C.T."/>
            <person name="Winkler M.E."/>
        </authorList>
    </citation>
    <scope>NUCLEOTIDE SEQUENCE</scope>
</reference>
<evidence type="ECO:0008006" key="9">
    <source>
        <dbReference type="Google" id="ProtNLM"/>
    </source>
</evidence>
<dbReference type="InterPro" id="IPR001463">
    <property type="entry name" value="Na/Ala_symport"/>
</dbReference>